<proteinExistence type="predicted"/>
<dbReference type="InterPro" id="IPR017532">
    <property type="entry name" value="Hydrolase-2_PEP"/>
</dbReference>
<gene>
    <name evidence="1" type="ORF">BN874_1230050</name>
</gene>
<organism evidence="1 2">
    <name type="scientific">Candidatus Contendobacter odensis Run_B_J11</name>
    <dbReference type="NCBI Taxonomy" id="1400861"/>
    <lineage>
        <taxon>Bacteria</taxon>
        <taxon>Pseudomonadati</taxon>
        <taxon>Pseudomonadota</taxon>
        <taxon>Gammaproteobacteria</taxon>
        <taxon>Candidatus Competibacteraceae</taxon>
        <taxon>Candidatus Contendibacter</taxon>
    </lineage>
</organism>
<dbReference type="Proteomes" id="UP000019184">
    <property type="component" value="Unassembled WGS sequence"/>
</dbReference>
<evidence type="ECO:0000313" key="2">
    <source>
        <dbReference type="Proteomes" id="UP000019184"/>
    </source>
</evidence>
<dbReference type="Gene3D" id="3.40.50.1820">
    <property type="entry name" value="alpha/beta hydrolase"/>
    <property type="match status" value="1"/>
</dbReference>
<dbReference type="SUPFAM" id="SSF53474">
    <property type="entry name" value="alpha/beta-Hydrolases"/>
    <property type="match status" value="1"/>
</dbReference>
<dbReference type="EMBL" id="CBTK010000028">
    <property type="protein sequence ID" value="CDH43540.1"/>
    <property type="molecule type" value="Genomic_DNA"/>
</dbReference>
<evidence type="ECO:0000313" key="1">
    <source>
        <dbReference type="EMBL" id="CDH43540.1"/>
    </source>
</evidence>
<comment type="caution">
    <text evidence="1">The sequence shown here is derived from an EMBL/GenBank/DDBJ whole genome shotgun (WGS) entry which is preliminary data.</text>
</comment>
<reference evidence="1 2" key="1">
    <citation type="journal article" date="2014" name="ISME J.">
        <title>Candidatus Competibacter-lineage genomes retrieved from metagenomes reveal functional metabolic diversity.</title>
        <authorList>
            <person name="McIlroy S.J."/>
            <person name="Albertsen M."/>
            <person name="Andresen E.K."/>
            <person name="Saunders A.M."/>
            <person name="Kristiansen R."/>
            <person name="Stokholm-Bjerregaard M."/>
            <person name="Nielsen K.L."/>
            <person name="Nielsen P.H."/>
        </authorList>
    </citation>
    <scope>NUCLEOTIDE SEQUENCE [LARGE SCALE GENOMIC DNA]</scope>
    <source>
        <strain evidence="1 2">Run_B_J11</strain>
    </source>
</reference>
<dbReference type="GO" id="GO:0016740">
    <property type="term" value="F:transferase activity"/>
    <property type="evidence" value="ECO:0007669"/>
    <property type="project" value="UniProtKB-KW"/>
</dbReference>
<protein>
    <submittedName>
        <fullName evidence="1">Glycosyl transferase, family 2</fullName>
    </submittedName>
</protein>
<accession>A0A7U7G8M5</accession>
<dbReference type="NCBIfam" id="TIGR03101">
    <property type="entry name" value="hydr2_PEP"/>
    <property type="match status" value="1"/>
</dbReference>
<dbReference type="InterPro" id="IPR029058">
    <property type="entry name" value="AB_hydrolase_fold"/>
</dbReference>
<sequence length="270" mass="29701">MAVIEAFFLPGSQGARFAIYHPPAAGVAERGGVLYVPPFAEEMNKARRMVALQARRLAVAGFGVLIPDLYGCGDSAGDFAEARWEIWRDDLSRCRDWLLGRGHHRLVLWGLRLGALLAAELAGDSTTQRLLLWQPVLDGERFLHQFLRLRLTADRLKGGDETMARLQEVLAAGQTLEVSGYELSPELATAMKQARLQVPPAGGWVDWFELVNAVNRPLLPASQRTVDEWRTSGVTIHPRTLVGEAFWATQEIATAPDLLAATVAALVAER</sequence>
<keyword evidence="1" id="KW-0808">Transferase</keyword>
<keyword evidence="2" id="KW-1185">Reference proteome</keyword>
<name>A0A7U7G8M5_9GAMM</name>
<dbReference type="AlphaFoldDB" id="A0A7U7G8M5"/>